<dbReference type="InterPro" id="IPR011009">
    <property type="entry name" value="Kinase-like_dom_sf"/>
</dbReference>
<organism evidence="3 4">
    <name type="scientific">Aduncisulcus paluster</name>
    <dbReference type="NCBI Taxonomy" id="2918883"/>
    <lineage>
        <taxon>Eukaryota</taxon>
        <taxon>Metamonada</taxon>
        <taxon>Carpediemonas-like organisms</taxon>
        <taxon>Aduncisulcus</taxon>
    </lineage>
</organism>
<dbReference type="Pfam" id="PF07714">
    <property type="entry name" value="PK_Tyr_Ser-Thr"/>
    <property type="match status" value="1"/>
</dbReference>
<protein>
    <recommendedName>
        <fullName evidence="2">Protein kinase domain-containing protein</fullName>
    </recommendedName>
</protein>
<name>A0ABQ5K6U1_9EUKA</name>
<dbReference type="PROSITE" id="PS50011">
    <property type="entry name" value="PROTEIN_KINASE_DOM"/>
    <property type="match status" value="1"/>
</dbReference>
<dbReference type="EMBL" id="BQXS01012760">
    <property type="protein sequence ID" value="GKT27657.1"/>
    <property type="molecule type" value="Genomic_DNA"/>
</dbReference>
<evidence type="ECO:0000256" key="1">
    <source>
        <dbReference type="SAM" id="MobiDB-lite"/>
    </source>
</evidence>
<dbReference type="InterPro" id="IPR001245">
    <property type="entry name" value="Ser-Thr/Tyr_kinase_cat_dom"/>
</dbReference>
<feature type="domain" description="Protein kinase" evidence="2">
    <location>
        <begin position="792"/>
        <end position="1161"/>
    </location>
</feature>
<keyword evidence="4" id="KW-1185">Reference proteome</keyword>
<gene>
    <name evidence="3" type="ORF">ADUPG1_013952</name>
</gene>
<feature type="compositionally biased region" description="Acidic residues" evidence="1">
    <location>
        <begin position="915"/>
        <end position="927"/>
    </location>
</feature>
<feature type="region of interest" description="Disordered" evidence="1">
    <location>
        <begin position="900"/>
        <end position="927"/>
    </location>
</feature>
<dbReference type="Gene3D" id="1.10.510.10">
    <property type="entry name" value="Transferase(Phosphotransferase) domain 1"/>
    <property type="match status" value="1"/>
</dbReference>
<feature type="region of interest" description="Disordered" evidence="1">
    <location>
        <begin position="664"/>
        <end position="784"/>
    </location>
</feature>
<dbReference type="Proteomes" id="UP001057375">
    <property type="component" value="Unassembled WGS sequence"/>
</dbReference>
<dbReference type="SUPFAM" id="SSF56112">
    <property type="entry name" value="Protein kinase-like (PK-like)"/>
    <property type="match status" value="1"/>
</dbReference>
<reference evidence="3" key="1">
    <citation type="submission" date="2022-03" db="EMBL/GenBank/DDBJ databases">
        <title>Draft genome sequence of Aduncisulcus paluster, a free-living microaerophilic Fornicata.</title>
        <authorList>
            <person name="Yuyama I."/>
            <person name="Kume K."/>
            <person name="Tamura T."/>
            <person name="Inagaki Y."/>
            <person name="Hashimoto T."/>
        </authorList>
    </citation>
    <scope>NUCLEOTIDE SEQUENCE</scope>
    <source>
        <strain evidence="3">NY0171</strain>
    </source>
</reference>
<accession>A0ABQ5K6U1</accession>
<feature type="compositionally biased region" description="Basic residues" evidence="1">
    <location>
        <begin position="686"/>
        <end position="702"/>
    </location>
</feature>
<evidence type="ECO:0000259" key="2">
    <source>
        <dbReference type="PROSITE" id="PS50011"/>
    </source>
</evidence>
<feature type="compositionally biased region" description="Basic residues" evidence="1">
    <location>
        <begin position="758"/>
        <end position="776"/>
    </location>
</feature>
<proteinExistence type="predicted"/>
<comment type="caution">
    <text evidence="3">The sequence shown here is derived from an EMBL/GenBank/DDBJ whole genome shotgun (WGS) entry which is preliminary data.</text>
</comment>
<dbReference type="InterPro" id="IPR000719">
    <property type="entry name" value="Prot_kinase_dom"/>
</dbReference>
<feature type="compositionally biased region" description="Basic and acidic residues" evidence="1">
    <location>
        <begin position="664"/>
        <end position="673"/>
    </location>
</feature>
<sequence length="1193" mass="136611">MHDVYFTFIRHYKKVESILGELVFNWMCGFCGSYSLKVKTERRNILMNIAKPLHQNMQRIATSEDKDQDWDVPLSAFSLYTETRDSYLTIIRPHIIPWLKRDQSPEHVAEWMDVLENLTLASDNIKPSPQRAHGLFAIFPDILDLITTKFAGEKITENFTPKEEDSSEESEESKLYKLYTQSGDNDTPEVSSVLGFFANLCCDKEQAMFVYARIEPYLEEWFEVFKKKECEEGLKQWTKLISTFVRMHELTAAITPKYDTEMRWASWNGGWAEYCKEYFEFVEKHREEESSPEVPQSVLDKLVSIEDLQIYRNEALKATTEARKSELYHELKPKLEMVFETILPKHMPLHDILIVLCCQCMSCLTTRYLFSVDDMADLCSMFLDPMIKAEAVFRDSNDLLSKEVSRSIYTVSECYSAQSECRKPQLLSVLDDSLIYILSEGEKVLLDEYLATNILETINNLSLLSPTHTCDILVDIIKPHVLPWLAKYDTDECIGKWMTTLSRITYDTGLFAPSYKRCQKLWFLFHPVLKIVRRELDEAEEEAKRRRSTDQSNSTDGGYTVPPAVNVLGFFANLCCNYKHAIEIHKNIKNLLDEWYESFKLKGCEWALQPWSLLVAELSNVAALLPSISPQYDDEMRWIHEFGKTQDFWDDGYEKYIENIKNGGRPEAEHPLLEGEEDEDAIPPQRKGKGPGGKKRRKKGRHGVGEGSEDSEFVSSYSDELYSEPLSGEYDQEEFEEEEEESLTPELEAPRVISPRSMSRRRRKGLFGSGKRKRKLTSADKDPLSIGPSTRVEPLCILGCGSFGENLLVSVEGMRNPCVFKKMFKVGSKSVTKRCRKEFKSLKRLYSESSCLHHIPEPISILNFLDERYDGIYGFVSEFCLGGNLRHFASKWCVAKVGSLSSSSPKSPLHRQVMDEEDEYSESSDSADDLGTCGLDGIRFDPLRVASVCVAIIECVADICDARPDYVHKAIKLENFLVRCGKHGSCSLVLSDVGLPDVQEYIMHRLLPISKSEKQGVRKEKQRNDVRKAMIDTLSYNAPESLQRAIFSQKSDGWGVALCCWSLFNSLKRPYAGHIFLRDLTASEMRRELLVLATDDVSVPDLRDCELFVSLKRMSDGRYRSVFQTLAKVFLGLTEIKPKQRITLQQARQDVQSIKKLLPAFGKGFKPLSIKQVISKQLDRYDGDCGTIVGMDL</sequence>
<evidence type="ECO:0000313" key="4">
    <source>
        <dbReference type="Proteomes" id="UP001057375"/>
    </source>
</evidence>
<dbReference type="SMART" id="SM00220">
    <property type="entry name" value="S_TKc"/>
    <property type="match status" value="1"/>
</dbReference>
<evidence type="ECO:0000313" key="3">
    <source>
        <dbReference type="EMBL" id="GKT27657.1"/>
    </source>
</evidence>
<feature type="compositionally biased region" description="Acidic residues" evidence="1">
    <location>
        <begin position="730"/>
        <end position="743"/>
    </location>
</feature>